<evidence type="ECO:0000313" key="3">
    <source>
        <dbReference type="EMBL" id="ESL09229.1"/>
    </source>
</evidence>
<dbReference type="Proteomes" id="UP000031737">
    <property type="component" value="Unassembled WGS sequence"/>
</dbReference>
<dbReference type="VEuPathDB" id="TriTrypDB:TRSC58_03054"/>
<name>A0A061J2V1_TRYRA</name>
<feature type="coiled-coil region" evidence="1">
    <location>
        <begin position="709"/>
        <end position="771"/>
    </location>
</feature>
<keyword evidence="1" id="KW-0175">Coiled coil</keyword>
<dbReference type="OrthoDB" id="247430at2759"/>
<proteinExistence type="predicted"/>
<dbReference type="AlphaFoldDB" id="A0A061J2V1"/>
<accession>A0A061J2V1</accession>
<protein>
    <submittedName>
        <fullName evidence="3">Uncharacterized protein</fullName>
    </submittedName>
</protein>
<sequence length="961" mass="108258">MPMGCEVGPCTSGSTRYIVCEVQGQQCLVPQSHPNNLNLTFFVTLDPQSGQQLYVNVATNAKSWVLPDIEAEAAVDPSPKDSDAAISPPAAVTASGTSYELTPSDDGERYVPQRLPFEPLPVHCWRPVWEASEGHFVYKNCETAERATKLPPLEHYCDAVRQLYGFYRIEGSYIDVIRQHFGSERWLAESLSIQYGPMPLRSEEAMEVAECYFHRYDRSKLAGTDNLLEKWRGNEIAFVDALCKEYGKRPRTTRERVRAIYAQHDPAKMLYCDEQVDQYKKREEELLKVLERQFGPELITETESMEDITQRVRCQLLKYDPARAAEAEKLLMKHMGAEVQLLELLVCHYGPEVGLEEREHLLKGFAQTVWGDTDDASKESREVADKEPSVEEATAAAKETATPTTETNAGNCASDNMPYESRNENASKGPVSRMRLFAEDLAPALVPRVAMPSNSVALEVKTSAETDTPKALSHTAAVEAAFTALPEPDDTVWRLRRTPSATQDGASFLPDASPHADMVWRKHAEILEVERRMREREFQKQQKSIQLEEERLAREFEAHQRLAAFESERRWKEETTKVMEFAEGAALHTVQQLIRLQPRQGDASGSEECVEDVARQKKYSQTIEALNSANGVLVEQFAHMKVQLGEALASVESYAERNERLRAENVRMANKFADVQRQYELELQGMRMHLDDTRVRAATRISEQEVKLLHLKKQEEEAVANLLRELERERDNTAAATEAWERGKVEAQANIASLQQQLATTVEERECLKATLSSREVALRARTKELEELYDVMGRQRAVRSEVGSQTEALDFGVVPAEVRASADSFSASLSTQLTYLVSVPPEVRNVQNALSESQRTVLELLAERKKLMAECEQAHAAIGMLRQQVRSLESTVEKLELRYLAVPDIPVCATPQDVAVANLKGDLLKVGNQLLKTDAESTQLKREIRGLRSLLSLYMSNAKK</sequence>
<organism evidence="3 4">
    <name type="scientific">Trypanosoma rangeli SC58</name>
    <dbReference type="NCBI Taxonomy" id="429131"/>
    <lineage>
        <taxon>Eukaryota</taxon>
        <taxon>Discoba</taxon>
        <taxon>Euglenozoa</taxon>
        <taxon>Kinetoplastea</taxon>
        <taxon>Metakinetoplastina</taxon>
        <taxon>Trypanosomatida</taxon>
        <taxon>Trypanosomatidae</taxon>
        <taxon>Trypanosoma</taxon>
        <taxon>Herpetosoma</taxon>
    </lineage>
</organism>
<reference evidence="3 4" key="1">
    <citation type="submission" date="2013-07" db="EMBL/GenBank/DDBJ databases">
        <authorList>
            <person name="Stoco P.H."/>
            <person name="Wagner G."/>
            <person name="Gerber A."/>
            <person name="Zaha A."/>
            <person name="Thompson C."/>
            <person name="Bartholomeu D.C."/>
            <person name="Luckemeyer D.D."/>
            <person name="Bahia D."/>
            <person name="Loreto E."/>
            <person name="Prestes E.B."/>
            <person name="Lima F.M."/>
            <person name="Rodrigues-Luiz G."/>
            <person name="Vallejo G.A."/>
            <person name="Filho J.F."/>
            <person name="Monteiro K.M."/>
            <person name="Tyler K.M."/>
            <person name="de Almeida L.G."/>
            <person name="Ortiz M.F."/>
            <person name="Siervo M.A."/>
            <person name="de Moraes M.H."/>
            <person name="Cunha O.L."/>
            <person name="Mendonca-Neto R."/>
            <person name="Silva R."/>
            <person name="Teixeira S.M."/>
            <person name="Murta S.M."/>
            <person name="Sincero T.C."/>
            <person name="Mendes T.A."/>
            <person name="Urmenyi T.P."/>
            <person name="Silva V.G."/>
            <person name="da Rocha W.D."/>
            <person name="Andersson B."/>
            <person name="Romanha A.J."/>
            <person name="Steindel M."/>
            <person name="de Vasconcelos A.T."/>
            <person name="Grisard E.C."/>
        </authorList>
    </citation>
    <scope>NUCLEOTIDE SEQUENCE [LARGE SCALE GENOMIC DNA]</scope>
    <source>
        <strain evidence="3 4">SC58</strain>
    </source>
</reference>
<feature type="coiled-coil region" evidence="1">
    <location>
        <begin position="844"/>
        <end position="899"/>
    </location>
</feature>
<keyword evidence="4" id="KW-1185">Reference proteome</keyword>
<feature type="coiled-coil region" evidence="1">
    <location>
        <begin position="644"/>
        <end position="678"/>
    </location>
</feature>
<feature type="compositionally biased region" description="Basic and acidic residues" evidence="2">
    <location>
        <begin position="375"/>
        <end position="389"/>
    </location>
</feature>
<evidence type="ECO:0000256" key="1">
    <source>
        <dbReference type="SAM" id="Coils"/>
    </source>
</evidence>
<gene>
    <name evidence="3" type="ORF">TRSC58_03054</name>
</gene>
<evidence type="ECO:0000256" key="2">
    <source>
        <dbReference type="SAM" id="MobiDB-lite"/>
    </source>
</evidence>
<evidence type="ECO:0000313" key="4">
    <source>
        <dbReference type="Proteomes" id="UP000031737"/>
    </source>
</evidence>
<feature type="region of interest" description="Disordered" evidence="2">
    <location>
        <begin position="373"/>
        <end position="427"/>
    </location>
</feature>
<comment type="caution">
    <text evidence="3">The sequence shown here is derived from an EMBL/GenBank/DDBJ whole genome shotgun (WGS) entry which is preliminary data.</text>
</comment>
<dbReference type="EMBL" id="AUPL01003054">
    <property type="protein sequence ID" value="ESL09229.1"/>
    <property type="molecule type" value="Genomic_DNA"/>
</dbReference>
<feature type="compositionally biased region" description="Low complexity" evidence="2">
    <location>
        <begin position="391"/>
        <end position="409"/>
    </location>
</feature>